<dbReference type="Proteomes" id="UP000321490">
    <property type="component" value="Unassembled WGS sequence"/>
</dbReference>
<sequence length="224" mass="23562">MPVTETVVLRLPFDGTWRAVNSPARRVPSHGSDLFATTHAIDFVAVAGQEPARRRDWRTALATEPPERFVGFGRPVLSPAAGRVVTVHDGEPDHAARRSVPARLSYALTQASRARGGAGALAGNHVVLAAGDGAYVVLAHLRAGSIGVRVGQHLEPGEPVGECGNSGNSTQPHVHLQAMDDADPFRARGVPMVFAGLRVWPAGGGPPAELRHGMPGEGDVVEPW</sequence>
<protein>
    <submittedName>
        <fullName evidence="2">Peptidase M23-like protein</fullName>
    </submittedName>
</protein>
<keyword evidence="3" id="KW-1185">Reference proteome</keyword>
<evidence type="ECO:0000313" key="2">
    <source>
        <dbReference type="EMBL" id="TWH73014.1"/>
    </source>
</evidence>
<dbReference type="CDD" id="cd12797">
    <property type="entry name" value="M23_peptidase"/>
    <property type="match status" value="1"/>
</dbReference>
<accession>A0A562IR05</accession>
<dbReference type="InterPro" id="IPR050570">
    <property type="entry name" value="Cell_wall_metabolism_enzyme"/>
</dbReference>
<dbReference type="SUPFAM" id="SSF51261">
    <property type="entry name" value="Duplicated hybrid motif"/>
    <property type="match status" value="1"/>
</dbReference>
<dbReference type="AlphaFoldDB" id="A0A562IR05"/>
<dbReference type="Gene3D" id="2.70.70.10">
    <property type="entry name" value="Glucose Permease (Domain IIA)"/>
    <property type="match status" value="1"/>
</dbReference>
<comment type="caution">
    <text evidence="2">The sequence shown here is derived from an EMBL/GenBank/DDBJ whole genome shotgun (WGS) entry which is preliminary data.</text>
</comment>
<dbReference type="PANTHER" id="PTHR21666">
    <property type="entry name" value="PEPTIDASE-RELATED"/>
    <property type="match status" value="1"/>
</dbReference>
<dbReference type="Pfam" id="PF01551">
    <property type="entry name" value="Peptidase_M23"/>
    <property type="match status" value="1"/>
</dbReference>
<proteinExistence type="predicted"/>
<organism evidence="2 3">
    <name type="scientific">Modestobacter roseus</name>
    <dbReference type="NCBI Taxonomy" id="1181884"/>
    <lineage>
        <taxon>Bacteria</taxon>
        <taxon>Bacillati</taxon>
        <taxon>Actinomycetota</taxon>
        <taxon>Actinomycetes</taxon>
        <taxon>Geodermatophilales</taxon>
        <taxon>Geodermatophilaceae</taxon>
        <taxon>Modestobacter</taxon>
    </lineage>
</organism>
<name>A0A562IR05_9ACTN</name>
<dbReference type="GO" id="GO:0004222">
    <property type="term" value="F:metalloendopeptidase activity"/>
    <property type="evidence" value="ECO:0007669"/>
    <property type="project" value="TreeGrafter"/>
</dbReference>
<dbReference type="RefSeq" id="WP_166521058.1">
    <property type="nucleotide sequence ID" value="NZ_VLKF01000001.1"/>
</dbReference>
<dbReference type="InterPro" id="IPR016047">
    <property type="entry name" value="M23ase_b-sheet_dom"/>
</dbReference>
<feature type="domain" description="M23ase beta-sheet core" evidence="1">
    <location>
        <begin position="73"/>
        <end position="184"/>
    </location>
</feature>
<reference evidence="2 3" key="1">
    <citation type="submission" date="2019-07" db="EMBL/GenBank/DDBJ databases">
        <title>R&amp;d 2014.</title>
        <authorList>
            <person name="Klenk H.-P."/>
        </authorList>
    </citation>
    <scope>NUCLEOTIDE SEQUENCE [LARGE SCALE GENOMIC DNA]</scope>
    <source>
        <strain evidence="2 3">DSM 45764</strain>
    </source>
</reference>
<evidence type="ECO:0000259" key="1">
    <source>
        <dbReference type="Pfam" id="PF01551"/>
    </source>
</evidence>
<dbReference type="EMBL" id="VLKF01000001">
    <property type="protein sequence ID" value="TWH73014.1"/>
    <property type="molecule type" value="Genomic_DNA"/>
</dbReference>
<dbReference type="PANTHER" id="PTHR21666:SF270">
    <property type="entry name" value="MUREIN HYDROLASE ACTIVATOR ENVC"/>
    <property type="match status" value="1"/>
</dbReference>
<dbReference type="InterPro" id="IPR011055">
    <property type="entry name" value="Dup_hybrid_motif"/>
</dbReference>
<gene>
    <name evidence="2" type="ORF">JD78_01537</name>
</gene>
<evidence type="ECO:0000313" key="3">
    <source>
        <dbReference type="Proteomes" id="UP000321490"/>
    </source>
</evidence>